<evidence type="ECO:0000256" key="3">
    <source>
        <dbReference type="ARBA" id="ARBA00022650"/>
    </source>
</evidence>
<dbReference type="Gene3D" id="3.40.309.10">
    <property type="entry name" value="Aldehyde Dehydrogenase, Chain A, domain 2"/>
    <property type="match status" value="1"/>
</dbReference>
<dbReference type="EC" id="1.2.1.41" evidence="7"/>
<evidence type="ECO:0000256" key="4">
    <source>
        <dbReference type="ARBA" id="ARBA00022857"/>
    </source>
</evidence>
<keyword evidence="5 7" id="KW-0560">Oxidoreductase</keyword>
<evidence type="ECO:0000256" key="5">
    <source>
        <dbReference type="ARBA" id="ARBA00023002"/>
    </source>
</evidence>
<keyword evidence="2 7" id="KW-0028">Amino-acid biosynthesis</keyword>
<organism evidence="9 10">
    <name type="scientific">Candidatus Scatomorpha intestinigallinarum</name>
    <dbReference type="NCBI Taxonomy" id="2840923"/>
    <lineage>
        <taxon>Bacteria</taxon>
        <taxon>Bacillati</taxon>
        <taxon>Bacillota</taxon>
        <taxon>Clostridia</taxon>
        <taxon>Eubacteriales</taxon>
        <taxon>Candidatus Scatomorpha</taxon>
    </lineage>
</organism>
<dbReference type="Gene3D" id="3.40.605.10">
    <property type="entry name" value="Aldehyde Dehydrogenase, Chain A, domain 1"/>
    <property type="match status" value="1"/>
</dbReference>
<dbReference type="HAMAP" id="MF_00412">
    <property type="entry name" value="ProA"/>
    <property type="match status" value="1"/>
</dbReference>
<dbReference type="GO" id="GO:0050661">
    <property type="term" value="F:NADP binding"/>
    <property type="evidence" value="ECO:0007669"/>
    <property type="project" value="InterPro"/>
</dbReference>
<comment type="similarity">
    <text evidence="7">Belongs to the gamma-glutamyl phosphate reductase family.</text>
</comment>
<evidence type="ECO:0000313" key="10">
    <source>
        <dbReference type="Proteomes" id="UP000824238"/>
    </source>
</evidence>
<evidence type="ECO:0000256" key="1">
    <source>
        <dbReference type="ARBA" id="ARBA00004985"/>
    </source>
</evidence>
<comment type="subcellular location">
    <subcellularLocation>
        <location evidence="7">Cytoplasm</location>
    </subcellularLocation>
</comment>
<evidence type="ECO:0000256" key="7">
    <source>
        <dbReference type="HAMAP-Rule" id="MF_00412"/>
    </source>
</evidence>
<dbReference type="EMBL" id="DVHH01000182">
    <property type="protein sequence ID" value="HIR55437.1"/>
    <property type="molecule type" value="Genomic_DNA"/>
</dbReference>
<sequence>MKTLVESAKAAKAASLELARLTTEAKNAALRAMARALMEKSPEILAANEADMQRGREGGMPESLLDRLMLNEARIAGMAEGLEQVADLPDPIGRVMDEWTRPNGLVIRKVRVPMGVIGIIYEARPNVTVDAAALAFKAGSAILLRGSSSAYESNAALVRVMRGALEGCGVTPDAVCLVEDPSHETVDRMLKLREYIDLIVPRGGARLINNAVMNSTVPVLQTGTGNCHVYVDASADYDMAERIVINAKTQRTGVCNAAETLLVEASWAEAHLEALLKALTERRVELHGDEAAARYTEGMIPATESDWADEYLRLAMAVKVVSGVEEAVEHINRYGTKHTECIITADEGSAEYFLKNVDAAVVDWNASTRFTDGFEFGFGAELGISTQKLHARGPLGLEEITSYKYLVLGTGQARP</sequence>
<dbReference type="InterPro" id="IPR000965">
    <property type="entry name" value="GPR_dom"/>
</dbReference>
<protein>
    <recommendedName>
        <fullName evidence="7">Gamma-glutamyl phosphate reductase</fullName>
        <shortName evidence="7">GPR</shortName>
        <ecNumber evidence="7">1.2.1.41</ecNumber>
    </recommendedName>
    <alternativeName>
        <fullName evidence="7">Glutamate-5-semialdehyde dehydrogenase</fullName>
    </alternativeName>
    <alternativeName>
        <fullName evidence="7">Glutamyl-gamma-semialdehyde dehydrogenase</fullName>
        <shortName evidence="7">GSA dehydrogenase</shortName>
    </alternativeName>
</protein>
<comment type="catalytic activity">
    <reaction evidence="6 7">
        <text>L-glutamate 5-semialdehyde + phosphate + NADP(+) = L-glutamyl 5-phosphate + NADPH + H(+)</text>
        <dbReference type="Rhea" id="RHEA:19541"/>
        <dbReference type="ChEBI" id="CHEBI:15378"/>
        <dbReference type="ChEBI" id="CHEBI:43474"/>
        <dbReference type="ChEBI" id="CHEBI:57783"/>
        <dbReference type="ChEBI" id="CHEBI:58066"/>
        <dbReference type="ChEBI" id="CHEBI:58274"/>
        <dbReference type="ChEBI" id="CHEBI:58349"/>
        <dbReference type="EC" id="1.2.1.41"/>
    </reaction>
</comment>
<dbReference type="Proteomes" id="UP000824238">
    <property type="component" value="Unassembled WGS sequence"/>
</dbReference>
<dbReference type="NCBIfam" id="NF001221">
    <property type="entry name" value="PRK00197.1"/>
    <property type="match status" value="1"/>
</dbReference>
<dbReference type="SUPFAM" id="SSF53720">
    <property type="entry name" value="ALDH-like"/>
    <property type="match status" value="1"/>
</dbReference>
<dbReference type="InterPro" id="IPR016161">
    <property type="entry name" value="Ald_DH/histidinol_DH"/>
</dbReference>
<dbReference type="GO" id="GO:0004350">
    <property type="term" value="F:glutamate-5-semialdehyde dehydrogenase activity"/>
    <property type="evidence" value="ECO:0007669"/>
    <property type="project" value="UniProtKB-UniRule"/>
</dbReference>
<dbReference type="PIRSF" id="PIRSF000151">
    <property type="entry name" value="GPR"/>
    <property type="match status" value="1"/>
</dbReference>
<reference evidence="9" key="1">
    <citation type="submission" date="2020-10" db="EMBL/GenBank/DDBJ databases">
        <authorList>
            <person name="Gilroy R."/>
        </authorList>
    </citation>
    <scope>NUCLEOTIDE SEQUENCE</scope>
    <source>
        <strain evidence="9">ChiGjej3B3-7149</strain>
    </source>
</reference>
<dbReference type="InterPro" id="IPR015590">
    <property type="entry name" value="Aldehyde_DH_dom"/>
</dbReference>
<evidence type="ECO:0000259" key="8">
    <source>
        <dbReference type="Pfam" id="PF00171"/>
    </source>
</evidence>
<comment type="pathway">
    <text evidence="1 7">Amino-acid biosynthesis; L-proline biosynthesis; L-glutamate 5-semialdehyde from L-glutamate: step 2/2.</text>
</comment>
<comment type="caution">
    <text evidence="9">The sequence shown here is derived from an EMBL/GenBank/DDBJ whole genome shotgun (WGS) entry which is preliminary data.</text>
</comment>
<evidence type="ECO:0000256" key="2">
    <source>
        <dbReference type="ARBA" id="ARBA00022605"/>
    </source>
</evidence>
<dbReference type="PANTHER" id="PTHR11063">
    <property type="entry name" value="GLUTAMATE SEMIALDEHYDE DEHYDROGENASE"/>
    <property type="match status" value="1"/>
</dbReference>
<dbReference type="AlphaFoldDB" id="A0A9D1DM83"/>
<reference evidence="9" key="2">
    <citation type="journal article" date="2021" name="PeerJ">
        <title>Extensive microbial diversity within the chicken gut microbiome revealed by metagenomics and culture.</title>
        <authorList>
            <person name="Gilroy R."/>
            <person name="Ravi A."/>
            <person name="Getino M."/>
            <person name="Pursley I."/>
            <person name="Horton D.L."/>
            <person name="Alikhan N.F."/>
            <person name="Baker D."/>
            <person name="Gharbi K."/>
            <person name="Hall N."/>
            <person name="Watson M."/>
            <person name="Adriaenssens E.M."/>
            <person name="Foster-Nyarko E."/>
            <person name="Jarju S."/>
            <person name="Secka A."/>
            <person name="Antonio M."/>
            <person name="Oren A."/>
            <person name="Chaudhuri R.R."/>
            <person name="La Ragione R."/>
            <person name="Hildebrand F."/>
            <person name="Pallen M.J."/>
        </authorList>
    </citation>
    <scope>NUCLEOTIDE SEQUENCE</scope>
    <source>
        <strain evidence="9">ChiGjej3B3-7149</strain>
    </source>
</reference>
<dbReference type="InterPro" id="IPR016163">
    <property type="entry name" value="Ald_DH_C"/>
</dbReference>
<dbReference type="InterPro" id="IPR016162">
    <property type="entry name" value="Ald_DH_N"/>
</dbReference>
<gene>
    <name evidence="7" type="primary">proA</name>
    <name evidence="9" type="ORF">IAD36_07590</name>
</gene>
<dbReference type="PANTHER" id="PTHR11063:SF8">
    <property type="entry name" value="DELTA-1-PYRROLINE-5-CARBOXYLATE SYNTHASE"/>
    <property type="match status" value="1"/>
</dbReference>
<keyword evidence="7" id="KW-0963">Cytoplasm</keyword>
<dbReference type="NCBIfam" id="TIGR00407">
    <property type="entry name" value="proA"/>
    <property type="match status" value="1"/>
</dbReference>
<proteinExistence type="inferred from homology"/>
<dbReference type="InterPro" id="IPR020593">
    <property type="entry name" value="G-glutamylP_reductase_CS"/>
</dbReference>
<accession>A0A9D1DM83</accession>
<keyword evidence="4 7" id="KW-0521">NADP</keyword>
<comment type="function">
    <text evidence="7">Catalyzes the NADPH-dependent reduction of L-glutamate 5-phosphate into L-glutamate 5-semialdehyde and phosphate. The product spontaneously undergoes cyclization to form 1-pyrroline-5-carboxylate.</text>
</comment>
<dbReference type="FunFam" id="3.40.309.10:FF:000006">
    <property type="entry name" value="Gamma-glutamyl phosphate reductase"/>
    <property type="match status" value="1"/>
</dbReference>
<evidence type="ECO:0000313" key="9">
    <source>
        <dbReference type="EMBL" id="HIR55437.1"/>
    </source>
</evidence>
<dbReference type="CDD" id="cd07079">
    <property type="entry name" value="ALDH_F18-19_ProA-GPR"/>
    <property type="match status" value="1"/>
</dbReference>
<dbReference type="PROSITE" id="PS01223">
    <property type="entry name" value="PROA"/>
    <property type="match status" value="1"/>
</dbReference>
<dbReference type="Pfam" id="PF00171">
    <property type="entry name" value="Aldedh"/>
    <property type="match status" value="1"/>
</dbReference>
<dbReference type="InterPro" id="IPR012134">
    <property type="entry name" value="Glu-5-SA_DH"/>
</dbReference>
<evidence type="ECO:0000256" key="6">
    <source>
        <dbReference type="ARBA" id="ARBA00049024"/>
    </source>
</evidence>
<keyword evidence="3 7" id="KW-0641">Proline biosynthesis</keyword>
<dbReference type="GO" id="GO:0055129">
    <property type="term" value="P:L-proline biosynthetic process"/>
    <property type="evidence" value="ECO:0007669"/>
    <property type="project" value="UniProtKB-UniRule"/>
</dbReference>
<name>A0A9D1DM83_9FIRM</name>
<dbReference type="GO" id="GO:0005737">
    <property type="term" value="C:cytoplasm"/>
    <property type="evidence" value="ECO:0007669"/>
    <property type="project" value="UniProtKB-SubCell"/>
</dbReference>
<feature type="domain" description="Aldehyde dehydrogenase" evidence="8">
    <location>
        <begin position="8"/>
        <end position="287"/>
    </location>
</feature>